<gene>
    <name evidence="2" type="ORF">CHRIB12_LOCUS11512</name>
</gene>
<dbReference type="AlphaFoldDB" id="A0A916E8N4"/>
<evidence type="ECO:0000313" key="2">
    <source>
        <dbReference type="EMBL" id="CAB5367971.1"/>
    </source>
</evidence>
<dbReference type="Proteomes" id="UP000684084">
    <property type="component" value="Unassembled WGS sequence"/>
</dbReference>
<dbReference type="OrthoDB" id="2315851at2759"/>
<protein>
    <submittedName>
        <fullName evidence="2">Uncharacterized protein</fullName>
    </submittedName>
</protein>
<reference evidence="2" key="1">
    <citation type="submission" date="2020-05" db="EMBL/GenBank/DDBJ databases">
        <authorList>
            <person name="Rincon C."/>
            <person name="Sanders R I."/>
            <person name="Robbins C."/>
            <person name="Chaturvedi A."/>
        </authorList>
    </citation>
    <scope>NUCLEOTIDE SEQUENCE</scope>
    <source>
        <strain evidence="2">CHB12</strain>
    </source>
</reference>
<evidence type="ECO:0000313" key="3">
    <source>
        <dbReference type="Proteomes" id="UP000684084"/>
    </source>
</evidence>
<dbReference type="EMBL" id="CAGKOT010000024">
    <property type="protein sequence ID" value="CAB5367971.1"/>
    <property type="molecule type" value="Genomic_DNA"/>
</dbReference>
<evidence type="ECO:0000256" key="1">
    <source>
        <dbReference type="SAM" id="MobiDB-lite"/>
    </source>
</evidence>
<proteinExistence type="predicted"/>
<feature type="region of interest" description="Disordered" evidence="1">
    <location>
        <begin position="110"/>
        <end position="133"/>
    </location>
</feature>
<sequence>MTETEDYLHFTSPAEIYGRRRLIYIKQILYSFLVLCQQSWKSSITTRDYFQWIETLYHTERKLETIENEKTIELAEIERIKIIQTRNHVESAMKVHRQITDGIVTFSQEQNASSGFHTPERDITPGDDEEEESSLYDTFPTHIYKKPEPNSFLVSPQGKHDRDMEEMMTNIMRIRRLLVGKVSNGS</sequence>
<comment type="caution">
    <text evidence="2">The sequence shown here is derived from an EMBL/GenBank/DDBJ whole genome shotgun (WGS) entry which is preliminary data.</text>
</comment>
<organism evidence="2 3">
    <name type="scientific">Rhizophagus irregularis</name>
    <dbReference type="NCBI Taxonomy" id="588596"/>
    <lineage>
        <taxon>Eukaryota</taxon>
        <taxon>Fungi</taxon>
        <taxon>Fungi incertae sedis</taxon>
        <taxon>Mucoromycota</taxon>
        <taxon>Glomeromycotina</taxon>
        <taxon>Glomeromycetes</taxon>
        <taxon>Glomerales</taxon>
        <taxon>Glomeraceae</taxon>
        <taxon>Rhizophagus</taxon>
    </lineage>
</organism>
<accession>A0A916E8N4</accession>
<name>A0A916E8N4_9GLOM</name>
<dbReference type="VEuPathDB" id="FungiDB:RhiirFUN_011151"/>